<comment type="caution">
    <text evidence="1">The sequence shown here is derived from an EMBL/GenBank/DDBJ whole genome shotgun (WGS) entry which is preliminary data.</text>
</comment>
<evidence type="ECO:0000313" key="1">
    <source>
        <dbReference type="EMBL" id="KAJ4717748.1"/>
    </source>
</evidence>
<dbReference type="Proteomes" id="UP001164539">
    <property type="component" value="Chromosome 5"/>
</dbReference>
<accession>A0ACC1Y2T4</accession>
<sequence length="273" mass="30388">MALGILLNDLGEIYEHNGLVDSNIEITAFWAPFLLLRLGGPDTITAYALEDNELYLRHAFQLVVQTLATLLIFFTAWNGSRPSALAIPMIAVGCIKYDDNAGGIKSKSKTSAQDNITIDIKSNPDTGVQDNNADKIKSNPERSTQNKNNAVGIGLIRFRDTIREARKFLEERKSIYCVNQTNDDTQDGDKKMKKRVQASTMFLQVKTYVLPMKVRGDRSKSVLFDACRVASALNEISDKKKKREIIGDVWIEMLSYAASQSRGSQPERSFSGG</sequence>
<gene>
    <name evidence="1" type="ORF">OWV82_009533</name>
</gene>
<keyword evidence="2" id="KW-1185">Reference proteome</keyword>
<reference evidence="1 2" key="1">
    <citation type="journal article" date="2023" name="Science">
        <title>Complex scaffold remodeling in plant triterpene biosynthesis.</title>
        <authorList>
            <person name="De La Pena R."/>
            <person name="Hodgson H."/>
            <person name="Liu J.C."/>
            <person name="Stephenson M.J."/>
            <person name="Martin A.C."/>
            <person name="Owen C."/>
            <person name="Harkess A."/>
            <person name="Leebens-Mack J."/>
            <person name="Jimenez L.E."/>
            <person name="Osbourn A."/>
            <person name="Sattely E.S."/>
        </authorList>
    </citation>
    <scope>NUCLEOTIDE SEQUENCE [LARGE SCALE GENOMIC DNA]</scope>
    <source>
        <strain evidence="2">cv. JPN11</strain>
        <tissue evidence="1">Leaf</tissue>
    </source>
</reference>
<evidence type="ECO:0000313" key="2">
    <source>
        <dbReference type="Proteomes" id="UP001164539"/>
    </source>
</evidence>
<proteinExistence type="predicted"/>
<dbReference type="EMBL" id="CM051398">
    <property type="protein sequence ID" value="KAJ4717748.1"/>
    <property type="molecule type" value="Genomic_DNA"/>
</dbReference>
<organism evidence="1 2">
    <name type="scientific">Melia azedarach</name>
    <name type="common">Chinaberry tree</name>
    <dbReference type="NCBI Taxonomy" id="155640"/>
    <lineage>
        <taxon>Eukaryota</taxon>
        <taxon>Viridiplantae</taxon>
        <taxon>Streptophyta</taxon>
        <taxon>Embryophyta</taxon>
        <taxon>Tracheophyta</taxon>
        <taxon>Spermatophyta</taxon>
        <taxon>Magnoliopsida</taxon>
        <taxon>eudicotyledons</taxon>
        <taxon>Gunneridae</taxon>
        <taxon>Pentapetalae</taxon>
        <taxon>rosids</taxon>
        <taxon>malvids</taxon>
        <taxon>Sapindales</taxon>
        <taxon>Meliaceae</taxon>
        <taxon>Melia</taxon>
    </lineage>
</organism>
<protein>
    <submittedName>
        <fullName evidence="1">DUF594 family protein</fullName>
    </submittedName>
</protein>
<name>A0ACC1Y2T4_MELAZ</name>